<accession>A0A2V3VT68</accession>
<dbReference type="PANTHER" id="PTHR46018:SF2">
    <property type="entry name" value="ZINC PHOSPHODIESTERASE ELAC PROTEIN 1"/>
    <property type="match status" value="1"/>
</dbReference>
<feature type="binding site" evidence="10">
    <location>
        <position position="67"/>
    </location>
    <ligand>
        <name>Zn(2+)</name>
        <dbReference type="ChEBI" id="CHEBI:29105"/>
        <label>2</label>
        <note>catalytic</note>
    </ligand>
</feature>
<dbReference type="InterPro" id="IPR013471">
    <property type="entry name" value="RNase_Z/BN"/>
</dbReference>
<dbReference type="InterPro" id="IPR036866">
    <property type="entry name" value="RibonucZ/Hydroxyglut_hydro"/>
</dbReference>
<comment type="similarity">
    <text evidence="10">Belongs to the RNase Z family.</text>
</comment>
<feature type="binding site" evidence="10">
    <location>
        <position position="141"/>
    </location>
    <ligand>
        <name>Zn(2+)</name>
        <dbReference type="ChEBI" id="CHEBI:29105"/>
        <label>1</label>
        <note>catalytic</note>
    </ligand>
</feature>
<evidence type="ECO:0000256" key="1">
    <source>
        <dbReference type="ARBA" id="ARBA00011738"/>
    </source>
</evidence>
<dbReference type="GO" id="GO:0042781">
    <property type="term" value="F:3'-tRNA processing endoribonuclease activity"/>
    <property type="evidence" value="ECO:0007669"/>
    <property type="project" value="UniProtKB-UniRule"/>
</dbReference>
<comment type="catalytic activity">
    <reaction evidence="10">
        <text>Endonucleolytic cleavage of RNA, removing extra 3' nucleotides from tRNA precursor, generating 3' termini of tRNAs. A 3'-hydroxy group is left at the tRNA terminus and a 5'-phosphoryl group is left at the trailer molecule.</text>
        <dbReference type="EC" id="3.1.26.11"/>
    </reaction>
</comment>
<dbReference type="GO" id="GO:0008270">
    <property type="term" value="F:zinc ion binding"/>
    <property type="evidence" value="ECO:0007669"/>
    <property type="project" value="UniProtKB-UniRule"/>
</dbReference>
<evidence type="ECO:0000313" key="11">
    <source>
        <dbReference type="EMBL" id="PXW85083.1"/>
    </source>
</evidence>
<comment type="function">
    <text evidence="9 10">Zinc phosphodiesterase, which displays some tRNA 3'-processing endonuclease activity. Probably involved in tRNA maturation, by removing a 3'-trailer from precursor tRNA.</text>
</comment>
<feature type="binding site" evidence="10">
    <location>
        <position position="270"/>
    </location>
    <ligand>
        <name>Zn(2+)</name>
        <dbReference type="ChEBI" id="CHEBI:29105"/>
        <label>2</label>
        <note>catalytic</note>
    </ligand>
</feature>
<keyword evidence="8 10" id="KW-0862">Zinc</keyword>
<keyword evidence="4 10" id="KW-0540">Nuclease</keyword>
<dbReference type="FunFam" id="3.60.15.10:FF:000002">
    <property type="entry name" value="Ribonuclease Z"/>
    <property type="match status" value="1"/>
</dbReference>
<proteinExistence type="inferred from homology"/>
<dbReference type="Proteomes" id="UP000247978">
    <property type="component" value="Unassembled WGS sequence"/>
</dbReference>
<dbReference type="Pfam" id="PF23023">
    <property type="entry name" value="Anti-Pycsar_Apyc1"/>
    <property type="match status" value="1"/>
</dbReference>
<name>A0A2V3VT68_9BACI</name>
<evidence type="ECO:0000256" key="3">
    <source>
        <dbReference type="ARBA" id="ARBA00022694"/>
    </source>
</evidence>
<dbReference type="Gene3D" id="3.60.15.10">
    <property type="entry name" value="Ribonuclease Z/Hydroxyacylglutathione hydrolase-like"/>
    <property type="match status" value="1"/>
</dbReference>
<evidence type="ECO:0000256" key="8">
    <source>
        <dbReference type="ARBA" id="ARBA00022833"/>
    </source>
</evidence>
<keyword evidence="3 10" id="KW-0819">tRNA processing</keyword>
<evidence type="ECO:0000256" key="9">
    <source>
        <dbReference type="ARBA" id="ARBA00057812"/>
    </source>
</evidence>
<feature type="active site" description="Proton acceptor" evidence="10">
    <location>
        <position position="67"/>
    </location>
</feature>
<dbReference type="PANTHER" id="PTHR46018">
    <property type="entry name" value="ZINC PHOSPHODIESTERASE ELAC PROTEIN 1"/>
    <property type="match status" value="1"/>
</dbReference>
<sequence>MEITFLGTGAGIPSKERNVTAIMVNVVQEANQLWLFDCGEATQHQLLHTSLKPRKLNKIFITHLHGDHIFGLPGLLSSRSFLGGNDVLTVYGPTGIKQFIETSLQVSETHLSYPIEFVEFDENGIVCEDQSFIVHAQLLDHNIKSFGFRITEKEKLGELKVDKLKEFGIQPGPIYRQIKENDETKLEDGTILYRKDFLGEPKQGKTISIFGDTRYVPQNAAFIQHSDLLIHEATFACEKESLANEYYHSTTTQAATLAKAGNVKKLLLTHISSRYQQEDSVQLLKEAQRIFPNTSIAHDFYTYRVT</sequence>
<keyword evidence="12" id="KW-1185">Reference proteome</keyword>
<feature type="binding site" evidence="10">
    <location>
        <position position="65"/>
    </location>
    <ligand>
        <name>Zn(2+)</name>
        <dbReference type="ChEBI" id="CHEBI:29105"/>
        <label>1</label>
        <note>catalytic</note>
    </ligand>
</feature>
<dbReference type="EMBL" id="QJJQ01000012">
    <property type="protein sequence ID" value="PXW85083.1"/>
    <property type="molecule type" value="Genomic_DNA"/>
</dbReference>
<protein>
    <recommendedName>
        <fullName evidence="2 10">Ribonuclease Z</fullName>
        <shortName evidence="10">RNase Z</shortName>
        <ecNumber evidence="2 10">3.1.26.11</ecNumber>
    </recommendedName>
    <alternativeName>
        <fullName evidence="10">tRNA 3 endonuclease</fullName>
    </alternativeName>
    <alternativeName>
        <fullName evidence="10">tRNase Z</fullName>
    </alternativeName>
</protein>
<feature type="binding site" evidence="10">
    <location>
        <position position="63"/>
    </location>
    <ligand>
        <name>Zn(2+)</name>
        <dbReference type="ChEBI" id="CHEBI:29105"/>
        <label>1</label>
        <note>catalytic</note>
    </ligand>
</feature>
<dbReference type="NCBIfam" id="TIGR02651">
    <property type="entry name" value="RNase_Z"/>
    <property type="match status" value="1"/>
</dbReference>
<dbReference type="GO" id="GO:0042802">
    <property type="term" value="F:identical protein binding"/>
    <property type="evidence" value="ECO:0007669"/>
    <property type="project" value="UniProtKB-ARBA"/>
</dbReference>
<gene>
    <name evidence="10" type="primary">rnz</name>
    <name evidence="11" type="ORF">DFR56_11261</name>
</gene>
<dbReference type="SUPFAM" id="SSF56281">
    <property type="entry name" value="Metallo-hydrolase/oxidoreductase"/>
    <property type="match status" value="1"/>
</dbReference>
<dbReference type="RefSeq" id="WP_110396351.1">
    <property type="nucleotide sequence ID" value="NZ_JBHUHB010000001.1"/>
</dbReference>
<dbReference type="AlphaFoldDB" id="A0A2V3VT68"/>
<feature type="binding site" evidence="10">
    <location>
        <position position="212"/>
    </location>
    <ligand>
        <name>Zn(2+)</name>
        <dbReference type="ChEBI" id="CHEBI:29105"/>
        <label>2</label>
        <note>catalytic</note>
    </ligand>
</feature>
<reference evidence="11 12" key="1">
    <citation type="submission" date="2018-05" db="EMBL/GenBank/DDBJ databases">
        <title>Genomic Encyclopedia of Type Strains, Phase IV (KMG-IV): sequencing the most valuable type-strain genomes for metagenomic binning, comparative biology and taxonomic classification.</title>
        <authorList>
            <person name="Goeker M."/>
        </authorList>
    </citation>
    <scope>NUCLEOTIDE SEQUENCE [LARGE SCALE GENOMIC DNA]</scope>
    <source>
        <strain evidence="11 12">DSM 28556</strain>
    </source>
</reference>
<evidence type="ECO:0000256" key="5">
    <source>
        <dbReference type="ARBA" id="ARBA00022723"/>
    </source>
</evidence>
<comment type="cofactor">
    <cofactor evidence="10">
        <name>Zn(2+)</name>
        <dbReference type="ChEBI" id="CHEBI:29105"/>
    </cofactor>
    <text evidence="10">Binds 2 Zn(2+) ions.</text>
</comment>
<organism evidence="11 12">
    <name type="scientific">Pseudogracilibacillus auburnensis</name>
    <dbReference type="NCBI Taxonomy" id="1494959"/>
    <lineage>
        <taxon>Bacteria</taxon>
        <taxon>Bacillati</taxon>
        <taxon>Bacillota</taxon>
        <taxon>Bacilli</taxon>
        <taxon>Bacillales</taxon>
        <taxon>Bacillaceae</taxon>
        <taxon>Pseudogracilibacillus</taxon>
    </lineage>
</organism>
<keyword evidence="5 10" id="KW-0479">Metal-binding</keyword>
<dbReference type="CDD" id="cd07717">
    <property type="entry name" value="RNaseZ_ZiPD-like_MBL-fold"/>
    <property type="match status" value="1"/>
</dbReference>
<dbReference type="NCBIfam" id="NF000801">
    <property type="entry name" value="PRK00055.1-3"/>
    <property type="match status" value="1"/>
</dbReference>
<feature type="binding site" evidence="10">
    <location>
        <position position="68"/>
    </location>
    <ligand>
        <name>Zn(2+)</name>
        <dbReference type="ChEBI" id="CHEBI:29105"/>
        <label>2</label>
        <note>catalytic</note>
    </ligand>
</feature>
<evidence type="ECO:0000313" key="12">
    <source>
        <dbReference type="Proteomes" id="UP000247978"/>
    </source>
</evidence>
<comment type="caution">
    <text evidence="11">The sequence shown here is derived from an EMBL/GenBank/DDBJ whole genome shotgun (WGS) entry which is preliminary data.</text>
</comment>
<evidence type="ECO:0000256" key="6">
    <source>
        <dbReference type="ARBA" id="ARBA00022759"/>
    </source>
</evidence>
<evidence type="ECO:0000256" key="2">
    <source>
        <dbReference type="ARBA" id="ARBA00012477"/>
    </source>
</evidence>
<dbReference type="OrthoDB" id="9800940at2"/>
<evidence type="ECO:0000256" key="10">
    <source>
        <dbReference type="HAMAP-Rule" id="MF_01818"/>
    </source>
</evidence>
<keyword evidence="7 10" id="KW-0378">Hydrolase</keyword>
<evidence type="ECO:0000256" key="7">
    <source>
        <dbReference type="ARBA" id="ARBA00022801"/>
    </source>
</evidence>
<evidence type="ECO:0000256" key="4">
    <source>
        <dbReference type="ARBA" id="ARBA00022722"/>
    </source>
</evidence>
<dbReference type="EC" id="3.1.26.11" evidence="2 10"/>
<dbReference type="HAMAP" id="MF_01818">
    <property type="entry name" value="RNase_Z_BN"/>
    <property type="match status" value="1"/>
</dbReference>
<keyword evidence="6 10" id="KW-0255">Endonuclease</keyword>
<comment type="subunit">
    <text evidence="1 10">Homodimer.</text>
</comment>
<feature type="binding site" evidence="10">
    <location>
        <position position="212"/>
    </location>
    <ligand>
        <name>Zn(2+)</name>
        <dbReference type="ChEBI" id="CHEBI:29105"/>
        <label>1</label>
        <note>catalytic</note>
    </ligand>
</feature>